<dbReference type="Pfam" id="PF00501">
    <property type="entry name" value="AMP-binding"/>
    <property type="match status" value="1"/>
</dbReference>
<dbReference type="SUPFAM" id="SSF56801">
    <property type="entry name" value="Acetyl-CoA synthetase-like"/>
    <property type="match status" value="1"/>
</dbReference>
<organism evidence="5 6">
    <name type="scientific">Cohnella lubricantis</name>
    <dbReference type="NCBI Taxonomy" id="2163172"/>
    <lineage>
        <taxon>Bacteria</taxon>
        <taxon>Bacillati</taxon>
        <taxon>Bacillota</taxon>
        <taxon>Bacilli</taxon>
        <taxon>Bacillales</taxon>
        <taxon>Paenibacillaceae</taxon>
        <taxon>Cohnella</taxon>
    </lineage>
</organism>
<proteinExistence type="inferred from homology"/>
<dbReference type="InterPro" id="IPR045851">
    <property type="entry name" value="AMP-bd_C_sf"/>
</dbReference>
<dbReference type="GO" id="GO:0031956">
    <property type="term" value="F:medium-chain fatty acid-CoA ligase activity"/>
    <property type="evidence" value="ECO:0007669"/>
    <property type="project" value="TreeGrafter"/>
</dbReference>
<evidence type="ECO:0000256" key="2">
    <source>
        <dbReference type="ARBA" id="ARBA00022598"/>
    </source>
</evidence>
<keyword evidence="2" id="KW-0436">Ligase</keyword>
<dbReference type="Gene3D" id="3.30.300.30">
    <property type="match status" value="1"/>
</dbReference>
<dbReference type="PANTHER" id="PTHR43201:SF5">
    <property type="entry name" value="MEDIUM-CHAIN ACYL-COA LIGASE ACSF2, MITOCHONDRIAL"/>
    <property type="match status" value="1"/>
</dbReference>
<evidence type="ECO:0000259" key="4">
    <source>
        <dbReference type="Pfam" id="PF13193"/>
    </source>
</evidence>
<protein>
    <submittedName>
        <fullName evidence="5">AMP-binding protein</fullName>
    </submittedName>
</protein>
<dbReference type="Pfam" id="PF13193">
    <property type="entry name" value="AMP-binding_C"/>
    <property type="match status" value="1"/>
</dbReference>
<dbReference type="InterPro" id="IPR020845">
    <property type="entry name" value="AMP-binding_CS"/>
</dbReference>
<feature type="domain" description="AMP-dependent synthetase/ligase" evidence="3">
    <location>
        <begin position="10"/>
        <end position="373"/>
    </location>
</feature>
<dbReference type="AlphaFoldDB" id="A0A841TGR8"/>
<dbReference type="PANTHER" id="PTHR43201">
    <property type="entry name" value="ACYL-COA SYNTHETASE"/>
    <property type="match status" value="1"/>
</dbReference>
<dbReference type="Proteomes" id="UP000574133">
    <property type="component" value="Unassembled WGS sequence"/>
</dbReference>
<comment type="similarity">
    <text evidence="1">Belongs to the ATP-dependent AMP-binding enzyme family.</text>
</comment>
<evidence type="ECO:0000313" key="6">
    <source>
        <dbReference type="Proteomes" id="UP000574133"/>
    </source>
</evidence>
<reference evidence="5 6" key="1">
    <citation type="submission" date="2020-08" db="EMBL/GenBank/DDBJ databases">
        <title>Cohnella phylogeny.</title>
        <authorList>
            <person name="Dunlap C."/>
        </authorList>
    </citation>
    <scope>NUCLEOTIDE SEQUENCE [LARGE SCALE GENOMIC DNA]</scope>
    <source>
        <strain evidence="5 6">DSM 103658</strain>
    </source>
</reference>
<evidence type="ECO:0000259" key="3">
    <source>
        <dbReference type="Pfam" id="PF00501"/>
    </source>
</evidence>
<gene>
    <name evidence="5" type="ORF">H4Q31_20035</name>
</gene>
<keyword evidence="6" id="KW-1185">Reference proteome</keyword>
<dbReference type="PROSITE" id="PS00455">
    <property type="entry name" value="AMP_BINDING"/>
    <property type="match status" value="1"/>
</dbReference>
<dbReference type="InterPro" id="IPR000873">
    <property type="entry name" value="AMP-dep_synth/lig_dom"/>
</dbReference>
<dbReference type="InterPro" id="IPR025110">
    <property type="entry name" value="AMP-bd_C"/>
</dbReference>
<comment type="caution">
    <text evidence="5">The sequence shown here is derived from an EMBL/GenBank/DDBJ whole genome shotgun (WGS) entry which is preliminary data.</text>
</comment>
<dbReference type="EMBL" id="JACJVN010000094">
    <property type="protein sequence ID" value="MBB6679576.1"/>
    <property type="molecule type" value="Genomic_DNA"/>
</dbReference>
<evidence type="ECO:0000256" key="1">
    <source>
        <dbReference type="ARBA" id="ARBA00006432"/>
    </source>
</evidence>
<dbReference type="Gene3D" id="3.40.50.12780">
    <property type="entry name" value="N-terminal domain of ligase-like"/>
    <property type="match status" value="1"/>
</dbReference>
<feature type="domain" description="AMP-binding enzyme C-terminal" evidence="4">
    <location>
        <begin position="424"/>
        <end position="501"/>
    </location>
</feature>
<accession>A0A841TGR8</accession>
<dbReference type="GO" id="GO:0006631">
    <property type="term" value="P:fatty acid metabolic process"/>
    <property type="evidence" value="ECO:0007669"/>
    <property type="project" value="TreeGrafter"/>
</dbReference>
<dbReference type="InterPro" id="IPR042099">
    <property type="entry name" value="ANL_N_sf"/>
</dbReference>
<name>A0A841TGR8_9BACL</name>
<sequence length="522" mass="57448">MLFLNRFDMANPRRPAVVDLSAPKTTVLSFRELNRLADRAAQGLIRLGVERGENVAYLLPNGWEFVVLTLAIWKIGAVACPMLPALREREIPFIMNKSKSKVLIIPAEHRGYRYRPLIESIRSELPGLQALIEIEARDPNDSKTCLGGLASEEPDLDRIASRRPGAGEAAQLLFTSGTTGEPKGVIHTHGTLAHGCSAHAHGLGLTSEDTIWIPSPMAHQTGFLYGMSLALYLGAKQVCQGHWDAGTARVAIEEHGATFVQAAMPFLADLTREEQPPKGLRIFIATGAPVPRKLAQEAKDRLSCKVAGGWGSTESCMISVGSVREYSDFSWNSDGQVIAGREMKVTDEDGRALPPGREGLFKVRTPAMFTAYLDHPEWYEAAVDADGFFNTGDLAVIDEFGNVRLTGRVKDVINRGGVKIPVAELENLLYQFEPIKDAAVIGMPDPRLGERICAYVTLMNPEQTIGLEDVTSYLKSQGVTKIYWPERVEVIGDMPRTTTGKIQKYVLRNWITDKLESERHGT</sequence>
<evidence type="ECO:0000313" key="5">
    <source>
        <dbReference type="EMBL" id="MBB6679576.1"/>
    </source>
</evidence>